<evidence type="ECO:0000313" key="8">
    <source>
        <dbReference type="Proteomes" id="UP001174997"/>
    </source>
</evidence>
<gene>
    <name evidence="7" type="ORF">QBC41DRAFT_258127</name>
</gene>
<evidence type="ECO:0000256" key="6">
    <source>
        <dbReference type="SAM" id="MobiDB-lite"/>
    </source>
</evidence>
<evidence type="ECO:0000256" key="4">
    <source>
        <dbReference type="ARBA" id="ARBA00022786"/>
    </source>
</evidence>
<feature type="compositionally biased region" description="Low complexity" evidence="6">
    <location>
        <begin position="31"/>
        <end position="40"/>
    </location>
</feature>
<comment type="similarity">
    <text evidence="1">Belongs to the APC13 family.</text>
</comment>
<accession>A0AA39Z7F2</accession>
<evidence type="ECO:0000256" key="2">
    <source>
        <dbReference type="ARBA" id="ARBA00022618"/>
    </source>
</evidence>
<feature type="compositionally biased region" description="Low complexity" evidence="6">
    <location>
        <begin position="297"/>
        <end position="312"/>
    </location>
</feature>
<feature type="compositionally biased region" description="Polar residues" evidence="6">
    <location>
        <begin position="280"/>
        <end position="295"/>
    </location>
</feature>
<evidence type="ECO:0000256" key="1">
    <source>
        <dbReference type="ARBA" id="ARBA00006940"/>
    </source>
</evidence>
<reference evidence="7" key="1">
    <citation type="submission" date="2023-06" db="EMBL/GenBank/DDBJ databases">
        <title>Genome-scale phylogeny and comparative genomics of the fungal order Sordariales.</title>
        <authorList>
            <consortium name="Lawrence Berkeley National Laboratory"/>
            <person name="Hensen N."/>
            <person name="Bonometti L."/>
            <person name="Westerberg I."/>
            <person name="Brannstrom I.O."/>
            <person name="Guillou S."/>
            <person name="Cros-Aarteil S."/>
            <person name="Calhoun S."/>
            <person name="Haridas S."/>
            <person name="Kuo A."/>
            <person name="Mondo S."/>
            <person name="Pangilinan J."/>
            <person name="Riley R."/>
            <person name="Labutti K."/>
            <person name="Andreopoulos B."/>
            <person name="Lipzen A."/>
            <person name="Chen C."/>
            <person name="Yanf M."/>
            <person name="Daum C."/>
            <person name="Ng V."/>
            <person name="Clum A."/>
            <person name="Steindorff A."/>
            <person name="Ohm R."/>
            <person name="Martin F."/>
            <person name="Silar P."/>
            <person name="Natvig D."/>
            <person name="Lalanne C."/>
            <person name="Gautier V."/>
            <person name="Ament-Velasquez S.L."/>
            <person name="Kruys A."/>
            <person name="Hutchinson M.I."/>
            <person name="Powell A.J."/>
            <person name="Barry K."/>
            <person name="Miller A.N."/>
            <person name="Grigoriev I.V."/>
            <person name="Debuchy R."/>
            <person name="Gladieux P."/>
            <person name="Thoren M.H."/>
            <person name="Johannesson H."/>
        </authorList>
    </citation>
    <scope>NUCLEOTIDE SEQUENCE</scope>
    <source>
        <strain evidence="7">CBS 307.81</strain>
    </source>
</reference>
<keyword evidence="5" id="KW-0131">Cell cycle</keyword>
<feature type="region of interest" description="Disordered" evidence="6">
    <location>
        <begin position="109"/>
        <end position="145"/>
    </location>
</feature>
<keyword evidence="8" id="KW-1185">Reference proteome</keyword>
<dbReference type="GO" id="GO:0005680">
    <property type="term" value="C:anaphase-promoting complex"/>
    <property type="evidence" value="ECO:0007669"/>
    <property type="project" value="InterPro"/>
</dbReference>
<dbReference type="GO" id="GO:0051301">
    <property type="term" value="P:cell division"/>
    <property type="evidence" value="ECO:0007669"/>
    <property type="project" value="UniProtKB-KW"/>
</dbReference>
<dbReference type="InterPro" id="IPR008401">
    <property type="entry name" value="Apc13"/>
</dbReference>
<dbReference type="EMBL" id="JAULSY010000108">
    <property type="protein sequence ID" value="KAK0665531.1"/>
    <property type="molecule type" value="Genomic_DNA"/>
</dbReference>
<sequence>MNQDRDLQTIWEDAEDDVDLLQVDPAALERPNNPVAAESSSPPPPNQHPNLPSVEDEQGESSNQPETDHTDQILDDNVSLSDSDALGPDGDPEINHEYWADWVRNHAQPHRGREEGDLTSEIEAPPDDDDDDDVPSIATSTSSWELDSRLSDEIVSLPELRLPSPPKNYDVEATETSRYVARLWIGHASMNKDANYHYVHFHHSFHADLLDEFRKDSRLPHDDIYVPPHLQPVNPEDEDDVVPDQHAAFGIQKATQKVKEPAWRDLGLEELMSRGPGGANANQGPWANNSQPGTSSGAGAAAAGGAAGQRNAAPRRRPGHRAPGSGYRGLPR</sequence>
<keyword evidence="2" id="KW-0132">Cell division</keyword>
<proteinExistence type="inferred from homology"/>
<feature type="region of interest" description="Disordered" evidence="6">
    <location>
        <begin position="271"/>
        <end position="332"/>
    </location>
</feature>
<comment type="caution">
    <text evidence="7">The sequence shown here is derived from an EMBL/GenBank/DDBJ whole genome shotgun (WGS) entry which is preliminary data.</text>
</comment>
<dbReference type="AlphaFoldDB" id="A0AA39Z7F2"/>
<protein>
    <submittedName>
        <fullName evidence="7">Apc13p protein-domain-containing protein</fullName>
    </submittedName>
</protein>
<evidence type="ECO:0000313" key="7">
    <source>
        <dbReference type="EMBL" id="KAK0665531.1"/>
    </source>
</evidence>
<keyword evidence="3" id="KW-0498">Mitosis</keyword>
<evidence type="ECO:0000256" key="3">
    <source>
        <dbReference type="ARBA" id="ARBA00022776"/>
    </source>
</evidence>
<feature type="compositionally biased region" description="Acidic residues" evidence="6">
    <location>
        <begin position="117"/>
        <end position="134"/>
    </location>
</feature>
<dbReference type="PANTHER" id="PTHR28526:SF1">
    <property type="entry name" value="ANAPHASE-PROMOTING COMPLEX SUBUNIT 13"/>
    <property type="match status" value="1"/>
</dbReference>
<dbReference type="Proteomes" id="UP001174997">
    <property type="component" value="Unassembled WGS sequence"/>
</dbReference>
<dbReference type="PANTHER" id="PTHR28526">
    <property type="entry name" value="ANAPHASE-PROMOTING COMPLEX SUBUNIT 13"/>
    <property type="match status" value="1"/>
</dbReference>
<evidence type="ECO:0000256" key="5">
    <source>
        <dbReference type="ARBA" id="ARBA00023306"/>
    </source>
</evidence>
<keyword evidence="4" id="KW-0833">Ubl conjugation pathway</keyword>
<feature type="region of interest" description="Disordered" evidence="6">
    <location>
        <begin position="25"/>
        <end position="97"/>
    </location>
</feature>
<name>A0AA39Z7F2_9PEZI</name>
<dbReference type="Pfam" id="PF05839">
    <property type="entry name" value="Apc13p"/>
    <property type="match status" value="1"/>
</dbReference>
<organism evidence="7 8">
    <name type="scientific">Cercophora samala</name>
    <dbReference type="NCBI Taxonomy" id="330535"/>
    <lineage>
        <taxon>Eukaryota</taxon>
        <taxon>Fungi</taxon>
        <taxon>Dikarya</taxon>
        <taxon>Ascomycota</taxon>
        <taxon>Pezizomycotina</taxon>
        <taxon>Sordariomycetes</taxon>
        <taxon>Sordariomycetidae</taxon>
        <taxon>Sordariales</taxon>
        <taxon>Lasiosphaeriaceae</taxon>
        <taxon>Cercophora</taxon>
    </lineage>
</organism>